<dbReference type="Gene3D" id="1.10.260.40">
    <property type="entry name" value="lambda repressor-like DNA-binding domains"/>
    <property type="match status" value="1"/>
</dbReference>
<feature type="compositionally biased region" description="Basic and acidic residues" evidence="5">
    <location>
        <begin position="1"/>
        <end position="14"/>
    </location>
</feature>
<dbReference type="PANTHER" id="PTHR30146">
    <property type="entry name" value="LACI-RELATED TRANSCRIPTIONAL REPRESSOR"/>
    <property type="match status" value="1"/>
</dbReference>
<sequence>MPKDRRPTLADVAKRSGMSKSAVSMILNEKPGSRLSAEAAERVKAAAEELGYRPNPAAQSLRLGKTDTIGFISDDVILTRQASGMIRGALDAAKEHGQTVLIAEASDGLATREEAIQQMLDRRVDGIILGLMRARLVEVPKVPASVPFVVANGATPDGLDGFLPDEYAAGYAMARLLVDAGHRRVGIAGKMVPAYGNPGVSVTIPLRFDGILKAFEEGGVDWEMVDVYGWNATVGYDATHDLMARHPDLTAILAANDEVAFGAYQALTKLGMRIPADVSVASFDNEVLATYQRPGLTTAHLPYEEMGRRAVEMILGLRPRGRELLDMPIVVRDSIAPPRPAPVETMGA</sequence>
<dbReference type="Pfam" id="PF13377">
    <property type="entry name" value="Peripla_BP_3"/>
    <property type="match status" value="1"/>
</dbReference>
<proteinExistence type="predicted"/>
<dbReference type="EMBL" id="CP019606">
    <property type="protein sequence ID" value="AQP47070.1"/>
    <property type="molecule type" value="Genomic_DNA"/>
</dbReference>
<dbReference type="PANTHER" id="PTHR30146:SF148">
    <property type="entry name" value="HTH-TYPE TRANSCRIPTIONAL REPRESSOR PURR-RELATED"/>
    <property type="match status" value="1"/>
</dbReference>
<dbReference type="InterPro" id="IPR046335">
    <property type="entry name" value="LacI/GalR-like_sensor"/>
</dbReference>
<protein>
    <recommendedName>
        <fullName evidence="6">HTH lacI-type domain-containing protein</fullName>
    </recommendedName>
</protein>
<evidence type="ECO:0000256" key="5">
    <source>
        <dbReference type="SAM" id="MobiDB-lite"/>
    </source>
</evidence>
<dbReference type="SUPFAM" id="SSF53822">
    <property type="entry name" value="Periplasmic binding protein-like I"/>
    <property type="match status" value="1"/>
</dbReference>
<evidence type="ECO:0000313" key="7">
    <source>
        <dbReference type="EMBL" id="AQP47070.1"/>
    </source>
</evidence>
<dbReference type="Proteomes" id="UP000188145">
    <property type="component" value="Chromosome"/>
</dbReference>
<feature type="region of interest" description="Disordered" evidence="5">
    <location>
        <begin position="1"/>
        <end position="20"/>
    </location>
</feature>
<dbReference type="Gene3D" id="3.40.50.2300">
    <property type="match status" value="2"/>
</dbReference>
<dbReference type="RefSeq" id="WP_077685394.1">
    <property type="nucleotide sequence ID" value="NZ_CP019606.1"/>
</dbReference>
<dbReference type="OrthoDB" id="9798934at2"/>
<name>A0A1Q2CLY9_9ACTN</name>
<evidence type="ECO:0000313" key="8">
    <source>
        <dbReference type="Proteomes" id="UP000188145"/>
    </source>
</evidence>
<reference evidence="8" key="1">
    <citation type="submission" date="2017-02" db="EMBL/GenBank/DDBJ databases">
        <title>Tessaracoccus aquaemaris sp. nov., isolated from the intestine of a Korean rockfish, Sebastes schlegelii, in a marine aquaculture pond.</title>
        <authorList>
            <person name="Tak E.J."/>
            <person name="Bae J.-W."/>
        </authorList>
    </citation>
    <scope>NUCLEOTIDE SEQUENCE [LARGE SCALE GENOMIC DNA]</scope>
    <source>
        <strain evidence="8">NSG39</strain>
    </source>
</reference>
<dbReference type="GO" id="GO:0000976">
    <property type="term" value="F:transcription cis-regulatory region binding"/>
    <property type="evidence" value="ECO:0007669"/>
    <property type="project" value="TreeGrafter"/>
</dbReference>
<evidence type="ECO:0000259" key="6">
    <source>
        <dbReference type="PROSITE" id="PS50932"/>
    </source>
</evidence>
<dbReference type="GO" id="GO:0003700">
    <property type="term" value="F:DNA-binding transcription factor activity"/>
    <property type="evidence" value="ECO:0007669"/>
    <property type="project" value="TreeGrafter"/>
</dbReference>
<dbReference type="STRING" id="1332264.BW730_05605"/>
<evidence type="ECO:0000256" key="4">
    <source>
        <dbReference type="ARBA" id="ARBA00023163"/>
    </source>
</evidence>
<keyword evidence="3" id="KW-0238">DNA-binding</keyword>
<evidence type="ECO:0000256" key="2">
    <source>
        <dbReference type="ARBA" id="ARBA00023015"/>
    </source>
</evidence>
<keyword evidence="8" id="KW-1185">Reference proteome</keyword>
<dbReference type="KEGG" id="tes:BW730_05605"/>
<dbReference type="SUPFAM" id="SSF47413">
    <property type="entry name" value="lambda repressor-like DNA-binding domains"/>
    <property type="match status" value="1"/>
</dbReference>
<dbReference type="AlphaFoldDB" id="A0A1Q2CLY9"/>
<accession>A0A1Q2CLY9</accession>
<dbReference type="CDD" id="cd06288">
    <property type="entry name" value="PBP1_sucrose_transcription_regulator"/>
    <property type="match status" value="1"/>
</dbReference>
<dbReference type="Pfam" id="PF00356">
    <property type="entry name" value="LacI"/>
    <property type="match status" value="1"/>
</dbReference>
<organism evidence="7 8">
    <name type="scientific">Tessaracoccus aquimaris</name>
    <dbReference type="NCBI Taxonomy" id="1332264"/>
    <lineage>
        <taxon>Bacteria</taxon>
        <taxon>Bacillati</taxon>
        <taxon>Actinomycetota</taxon>
        <taxon>Actinomycetes</taxon>
        <taxon>Propionibacteriales</taxon>
        <taxon>Propionibacteriaceae</taxon>
        <taxon>Tessaracoccus</taxon>
    </lineage>
</organism>
<dbReference type="InterPro" id="IPR000843">
    <property type="entry name" value="HTH_LacI"/>
</dbReference>
<dbReference type="SMART" id="SM00354">
    <property type="entry name" value="HTH_LACI"/>
    <property type="match status" value="1"/>
</dbReference>
<evidence type="ECO:0000256" key="1">
    <source>
        <dbReference type="ARBA" id="ARBA00022491"/>
    </source>
</evidence>
<dbReference type="InterPro" id="IPR010982">
    <property type="entry name" value="Lambda_DNA-bd_dom_sf"/>
</dbReference>
<keyword evidence="2" id="KW-0805">Transcription regulation</keyword>
<feature type="domain" description="HTH lacI-type" evidence="6">
    <location>
        <begin position="7"/>
        <end position="63"/>
    </location>
</feature>
<keyword evidence="4" id="KW-0804">Transcription</keyword>
<gene>
    <name evidence="7" type="ORF">BW730_05605</name>
</gene>
<dbReference type="InterPro" id="IPR028082">
    <property type="entry name" value="Peripla_BP_I"/>
</dbReference>
<keyword evidence="1" id="KW-0678">Repressor</keyword>
<dbReference type="CDD" id="cd01392">
    <property type="entry name" value="HTH_LacI"/>
    <property type="match status" value="1"/>
</dbReference>
<evidence type="ECO:0000256" key="3">
    <source>
        <dbReference type="ARBA" id="ARBA00023125"/>
    </source>
</evidence>
<dbReference type="PROSITE" id="PS50932">
    <property type="entry name" value="HTH_LACI_2"/>
    <property type="match status" value="1"/>
</dbReference>